<dbReference type="GO" id="GO:0016989">
    <property type="term" value="F:sigma factor antagonist activity"/>
    <property type="evidence" value="ECO:0007669"/>
    <property type="project" value="TreeGrafter"/>
</dbReference>
<keyword evidence="1" id="KW-1133">Transmembrane helix</keyword>
<feature type="transmembrane region" description="Helical" evidence="1">
    <location>
        <begin position="96"/>
        <end position="115"/>
    </location>
</feature>
<dbReference type="AlphaFoldDB" id="A0A2S5A5R6"/>
<keyword evidence="1" id="KW-0812">Transmembrane</keyword>
<evidence type="ECO:0000256" key="1">
    <source>
        <dbReference type="SAM" id="Phobius"/>
    </source>
</evidence>
<evidence type="ECO:0000259" key="3">
    <source>
        <dbReference type="Pfam" id="PF16344"/>
    </source>
</evidence>
<evidence type="ECO:0000313" key="5">
    <source>
        <dbReference type="Proteomes" id="UP000236893"/>
    </source>
</evidence>
<feature type="domain" description="Protein FecR C-terminal" evidence="3">
    <location>
        <begin position="278"/>
        <end position="344"/>
    </location>
</feature>
<dbReference type="PIRSF" id="PIRSF018266">
    <property type="entry name" value="FecR"/>
    <property type="match status" value="1"/>
</dbReference>
<dbReference type="Gene3D" id="2.60.120.1440">
    <property type="match status" value="1"/>
</dbReference>
<dbReference type="InterPro" id="IPR006860">
    <property type="entry name" value="FecR"/>
</dbReference>
<comment type="caution">
    <text evidence="4">The sequence shown here is derived from an EMBL/GenBank/DDBJ whole genome shotgun (WGS) entry which is preliminary data.</text>
</comment>
<accession>A0A2S5A5R6</accession>
<proteinExistence type="predicted"/>
<dbReference type="RefSeq" id="WP_103788072.1">
    <property type="nucleotide sequence ID" value="NZ_PQVF01000003.1"/>
</dbReference>
<dbReference type="PANTHER" id="PTHR30273">
    <property type="entry name" value="PERIPLASMIC SIGNAL SENSOR AND SIGMA FACTOR ACTIVATOR FECR-RELATED"/>
    <property type="match status" value="1"/>
</dbReference>
<evidence type="ECO:0000313" key="4">
    <source>
        <dbReference type="EMBL" id="POY37941.1"/>
    </source>
</evidence>
<dbReference type="PANTHER" id="PTHR30273:SF2">
    <property type="entry name" value="PROTEIN FECR"/>
    <property type="match status" value="1"/>
</dbReference>
<evidence type="ECO:0008006" key="6">
    <source>
        <dbReference type="Google" id="ProtNLM"/>
    </source>
</evidence>
<evidence type="ECO:0000259" key="2">
    <source>
        <dbReference type="Pfam" id="PF04773"/>
    </source>
</evidence>
<keyword evidence="5" id="KW-1185">Reference proteome</keyword>
<dbReference type="Pfam" id="PF04773">
    <property type="entry name" value="FecR"/>
    <property type="match status" value="1"/>
</dbReference>
<dbReference type="EMBL" id="PQVF01000003">
    <property type="protein sequence ID" value="POY37941.1"/>
    <property type="molecule type" value="Genomic_DNA"/>
</dbReference>
<name>A0A2S5A5R6_9SPHI</name>
<dbReference type="InterPro" id="IPR032508">
    <property type="entry name" value="FecR_C"/>
</dbReference>
<dbReference type="Pfam" id="PF16344">
    <property type="entry name" value="FecR_C"/>
    <property type="match status" value="1"/>
</dbReference>
<dbReference type="OrthoDB" id="1523735at2"/>
<dbReference type="Proteomes" id="UP000236893">
    <property type="component" value="Unassembled WGS sequence"/>
</dbReference>
<organism evidence="4 5">
    <name type="scientific">Solitalea longa</name>
    <dbReference type="NCBI Taxonomy" id="2079460"/>
    <lineage>
        <taxon>Bacteria</taxon>
        <taxon>Pseudomonadati</taxon>
        <taxon>Bacteroidota</taxon>
        <taxon>Sphingobacteriia</taxon>
        <taxon>Sphingobacteriales</taxon>
        <taxon>Sphingobacteriaceae</taxon>
        <taxon>Solitalea</taxon>
    </lineage>
</organism>
<dbReference type="Gene3D" id="3.55.50.30">
    <property type="match status" value="1"/>
</dbReference>
<feature type="domain" description="FecR protein" evidence="2">
    <location>
        <begin position="139"/>
        <end position="232"/>
    </location>
</feature>
<reference evidence="4 5" key="1">
    <citation type="submission" date="2018-01" db="EMBL/GenBank/DDBJ databases">
        <authorList>
            <person name="Gaut B.S."/>
            <person name="Morton B.R."/>
            <person name="Clegg M.T."/>
            <person name="Duvall M.R."/>
        </authorList>
    </citation>
    <scope>NUCLEOTIDE SEQUENCE [LARGE SCALE GENOMIC DNA]</scope>
    <source>
        <strain evidence="4 5">HR-AV</strain>
    </source>
</reference>
<sequence length="350" mass="39826">MDHSKYTVEDLLTDESFINYCAGTVEADIELWTSIEKEVPEIADKITEAKKFYAMLSVANKPEKQRALNQLKIRIESMEDVAESVKVIARTKMRSFTWFSVAATILLLIGIFAILQTRDRSPYLLSVQQDFSNFKTIAQTNSNERKSIVLADGSTVVLNGLSTLKIADNYNQEDRVLWLNGEAFFEVSHDKSKPFVVIANKTTTTALGTSFKIKNYASTHQCLIMLQTGKVKVESYAKADKVQRTQLQPGEQVSFDKGFELVKSRFDSERVNNWLQRKLVFSKANLDEIKARLNDIYHVDLVVENTPENKVAFTGEFKNESLEQVLDAIGFSNHFTYTISKNQVNLKFEK</sequence>
<dbReference type="InterPro" id="IPR012373">
    <property type="entry name" value="Ferrdict_sens_TM"/>
</dbReference>
<gene>
    <name evidence="4" type="ORF">C3K47_05305</name>
</gene>
<keyword evidence="1" id="KW-0472">Membrane</keyword>
<protein>
    <recommendedName>
        <fullName evidence="6">FecR family protein</fullName>
    </recommendedName>
</protein>